<dbReference type="InterPro" id="IPR011332">
    <property type="entry name" value="Ribosomal_zn-bd"/>
</dbReference>
<sequence>MVNVPKTKKTYCKSKECRKHTLHKVTQYKKGKDSIAAQGKRRYDRKQSGYGGQTKPVFHKKAKTTKKIVLRLQCQGCKHVSQHPIKVSVWTTLYFWVGVFWLGMYLADCWFLFMLCRGASTLRLVVTRRARELLFSRLRIRICSFCVSAMLGCFVSVWIYLLVIFIISQYLIMRLRNEN</sequence>
<evidence type="ECO:0000313" key="8">
    <source>
        <dbReference type="Proteomes" id="UP000291084"/>
    </source>
</evidence>
<evidence type="ECO:0000256" key="6">
    <source>
        <dbReference type="SAM" id="Phobius"/>
    </source>
</evidence>
<evidence type="ECO:0000313" key="7">
    <source>
        <dbReference type="EMBL" id="BAT86836.1"/>
    </source>
</evidence>
<accession>A0A0S3S1Y2</accession>
<dbReference type="PANTHER" id="PTHR10369">
    <property type="entry name" value="60S RIBOSOMAL PROTEIN L36A/L44"/>
    <property type="match status" value="1"/>
</dbReference>
<dbReference type="InterPro" id="IPR053708">
    <property type="entry name" value="Ribosomal_LSU_eL42"/>
</dbReference>
<dbReference type="EMBL" id="AP015038">
    <property type="protein sequence ID" value="BAT86836.1"/>
    <property type="molecule type" value="Genomic_DNA"/>
</dbReference>
<dbReference type="InterPro" id="IPR000552">
    <property type="entry name" value="Ribosomal_eL44"/>
</dbReference>
<feature type="region of interest" description="Disordered" evidence="5">
    <location>
        <begin position="31"/>
        <end position="52"/>
    </location>
</feature>
<evidence type="ECO:0000256" key="3">
    <source>
        <dbReference type="ARBA" id="ARBA00023274"/>
    </source>
</evidence>
<dbReference type="Gene3D" id="3.10.450.80">
    <property type="match status" value="1"/>
</dbReference>
<dbReference type="FunFam" id="3.10.450.80:FF:000001">
    <property type="entry name" value="60S ribosomal protein L44"/>
    <property type="match status" value="1"/>
</dbReference>
<dbReference type="GO" id="GO:0005840">
    <property type="term" value="C:ribosome"/>
    <property type="evidence" value="ECO:0007669"/>
    <property type="project" value="UniProtKB-KW"/>
</dbReference>
<name>A0A0S3S1Y2_PHAAN</name>
<dbReference type="PROSITE" id="PS01172">
    <property type="entry name" value="RIBOSOMAL_L44E"/>
    <property type="match status" value="1"/>
</dbReference>
<reference evidence="7 8" key="1">
    <citation type="journal article" date="2015" name="Sci. Rep.">
        <title>The power of single molecule real-time sequencing technology in the de novo assembly of a eukaryotic genome.</title>
        <authorList>
            <person name="Sakai H."/>
            <person name="Naito K."/>
            <person name="Ogiso-Tanaka E."/>
            <person name="Takahashi Y."/>
            <person name="Iseki K."/>
            <person name="Muto C."/>
            <person name="Satou K."/>
            <person name="Teruya K."/>
            <person name="Shiroma A."/>
            <person name="Shimoji M."/>
            <person name="Hirano T."/>
            <person name="Itoh T."/>
            <person name="Kaga A."/>
            <person name="Tomooka N."/>
        </authorList>
    </citation>
    <scope>NUCLEOTIDE SEQUENCE [LARGE SCALE GENOMIC DNA]</scope>
    <source>
        <strain evidence="8">cv. Shumari</strain>
    </source>
</reference>
<dbReference type="Proteomes" id="UP000291084">
    <property type="component" value="Chromosome 5"/>
</dbReference>
<dbReference type="SUPFAM" id="SSF57829">
    <property type="entry name" value="Zn-binding ribosomal proteins"/>
    <property type="match status" value="1"/>
</dbReference>
<evidence type="ECO:0008006" key="9">
    <source>
        <dbReference type="Google" id="ProtNLM"/>
    </source>
</evidence>
<keyword evidence="3 4" id="KW-0687">Ribonucleoprotein</keyword>
<keyword evidence="6" id="KW-1133">Transmembrane helix</keyword>
<dbReference type="GO" id="GO:0003735">
    <property type="term" value="F:structural constituent of ribosome"/>
    <property type="evidence" value="ECO:0007669"/>
    <property type="project" value="InterPro"/>
</dbReference>
<feature type="transmembrane region" description="Helical" evidence="6">
    <location>
        <begin position="93"/>
        <end position="119"/>
    </location>
</feature>
<dbReference type="AlphaFoldDB" id="A0A0S3S1Y2"/>
<keyword evidence="8" id="KW-1185">Reference proteome</keyword>
<proteinExistence type="inferred from homology"/>
<keyword evidence="6" id="KW-0812">Transmembrane</keyword>
<evidence type="ECO:0000256" key="2">
    <source>
        <dbReference type="ARBA" id="ARBA00022980"/>
    </source>
</evidence>
<feature type="transmembrane region" description="Helical" evidence="6">
    <location>
        <begin position="140"/>
        <end position="172"/>
    </location>
</feature>
<gene>
    <name evidence="7" type="primary">Vigan.05G015400</name>
    <name evidence="7" type="ORF">VIGAN_05015400</name>
</gene>
<evidence type="ECO:0000256" key="4">
    <source>
        <dbReference type="RuleBase" id="RU000666"/>
    </source>
</evidence>
<dbReference type="GO" id="GO:1990904">
    <property type="term" value="C:ribonucleoprotein complex"/>
    <property type="evidence" value="ECO:0007669"/>
    <property type="project" value="UniProtKB-KW"/>
</dbReference>
<dbReference type="Pfam" id="PF00935">
    <property type="entry name" value="Ribosomal_L44"/>
    <property type="match status" value="1"/>
</dbReference>
<keyword evidence="6" id="KW-0472">Membrane</keyword>
<organism evidence="7 8">
    <name type="scientific">Vigna angularis var. angularis</name>
    <dbReference type="NCBI Taxonomy" id="157739"/>
    <lineage>
        <taxon>Eukaryota</taxon>
        <taxon>Viridiplantae</taxon>
        <taxon>Streptophyta</taxon>
        <taxon>Embryophyta</taxon>
        <taxon>Tracheophyta</taxon>
        <taxon>Spermatophyta</taxon>
        <taxon>Magnoliopsida</taxon>
        <taxon>eudicotyledons</taxon>
        <taxon>Gunneridae</taxon>
        <taxon>Pentapetalae</taxon>
        <taxon>rosids</taxon>
        <taxon>fabids</taxon>
        <taxon>Fabales</taxon>
        <taxon>Fabaceae</taxon>
        <taxon>Papilionoideae</taxon>
        <taxon>50 kb inversion clade</taxon>
        <taxon>NPAAA clade</taxon>
        <taxon>indigoferoid/millettioid clade</taxon>
        <taxon>Phaseoleae</taxon>
        <taxon>Vigna</taxon>
    </lineage>
</organism>
<dbReference type="GO" id="GO:0006412">
    <property type="term" value="P:translation"/>
    <property type="evidence" value="ECO:0007669"/>
    <property type="project" value="InterPro"/>
</dbReference>
<evidence type="ECO:0000256" key="5">
    <source>
        <dbReference type="SAM" id="MobiDB-lite"/>
    </source>
</evidence>
<comment type="similarity">
    <text evidence="1 4">Belongs to the eukaryotic ribosomal protein eL42 family.</text>
</comment>
<keyword evidence="2 4" id="KW-0689">Ribosomal protein</keyword>
<evidence type="ECO:0000256" key="1">
    <source>
        <dbReference type="ARBA" id="ARBA00009364"/>
    </source>
</evidence>
<protein>
    <recommendedName>
        <fullName evidence="9">60S ribosomal protein L44</fullName>
    </recommendedName>
</protein>